<dbReference type="GO" id="GO:0006355">
    <property type="term" value="P:regulation of DNA-templated transcription"/>
    <property type="evidence" value="ECO:0007669"/>
    <property type="project" value="InterPro"/>
</dbReference>
<evidence type="ECO:0000256" key="2">
    <source>
        <dbReference type="ARBA" id="ARBA00022840"/>
    </source>
</evidence>
<accession>A0A930YLF6</accession>
<dbReference type="InterPro" id="IPR027417">
    <property type="entry name" value="P-loop_NTPase"/>
</dbReference>
<comment type="caution">
    <text evidence="5">The sequence shown here is derived from an EMBL/GenBank/DDBJ whole genome shotgun (WGS) entry which is preliminary data.</text>
</comment>
<dbReference type="InterPro" id="IPR016032">
    <property type="entry name" value="Sig_transdc_resp-reg_C-effctor"/>
</dbReference>
<dbReference type="SUPFAM" id="SSF52540">
    <property type="entry name" value="P-loop containing nucleoside triphosphate hydrolases"/>
    <property type="match status" value="1"/>
</dbReference>
<dbReference type="InterPro" id="IPR041664">
    <property type="entry name" value="AAA_16"/>
</dbReference>
<keyword evidence="1" id="KW-0547">Nucleotide-binding</keyword>
<evidence type="ECO:0000256" key="3">
    <source>
        <dbReference type="SAM" id="MobiDB-lite"/>
    </source>
</evidence>
<sequence length="862" mass="92951">MGSPLEREAELVALTDRLRSALLGRGSAVAVSGEAGAGKSTLVLAACQAAASLGGSKGSRTLRVLRGGCDPLATARPLGPFRDLFAHLPALSGQVLLSEVCEAVFAELREVPTLLVVEDLHWVDAASVEVLRFLVRRCEAMPCVVVVTYRDEIDINHPARPLIGDFAVLEPLLSLRLPPLSPAGVAALLEGTGLDAAEVHALTGGNPFFTAEVAKAPDLPLPETVRDAVLARTTDMAPHDFEVLQLAAAAPDRVDDRLLPALGVDLPTLRRLQASGLLTRNDRGLLFRHELARLAVESTIPAGGLSRLHARLLDALERTGPGDAAVLTHHAVAAADAPRAARYAEQAGYDATRAGAHAEAAAFFQIALSHYQGSTHRRAVLLTQLAFEQYMINKLDLAIASITATFPLWDELGDAAGLSSAHERCAVYEYYSAHRARAEQLAERAVRLVDDGSEGQSPAYAAARLTRAYLAFQRSEYALSAACSDDGLRIGHASGIDALVVRAGIVRAATDLAHGEADAREELLGQIERARATGLEELASTGYTNLSYLDVDQRRLSMAESVLEESLALTVERDIPICNHWQTAVRSRLRMLEGRWDAALEDADACLRRPGMAVAQLWPTIVEGLVLLRRQGSDEGRLDEAWQLAQSLDEPLRRLPVLAALAERTWLTGIPDARVGKAAEGAWVSGDRSTTWVTGDLALWLRRIGLTVSVEAESLPEPYRLTFAGRPQEAATWWRRANATYDEAMAWSDSDDPDLKVRGIERLDLLGATATADRLRRDLREQGVEQVPQRPRASTRANPAGLTNRQLDVARLVARGFTNAEIAARLFISAKTADHHVSAVLAKLGMPNRRAVVVRAGELGLA</sequence>
<dbReference type="PANTHER" id="PTHR16305">
    <property type="entry name" value="TESTICULAR SOLUBLE ADENYLYL CYCLASE"/>
    <property type="match status" value="1"/>
</dbReference>
<dbReference type="InterPro" id="IPR036388">
    <property type="entry name" value="WH-like_DNA-bd_sf"/>
</dbReference>
<dbReference type="EMBL" id="JADKPO010000004">
    <property type="protein sequence ID" value="MBF4767024.1"/>
    <property type="molecule type" value="Genomic_DNA"/>
</dbReference>
<gene>
    <name evidence="5" type="ORF">ISU10_04505</name>
</gene>
<feature type="domain" description="HTH luxR-type" evidence="4">
    <location>
        <begin position="795"/>
        <end position="860"/>
    </location>
</feature>
<dbReference type="SMART" id="SM00421">
    <property type="entry name" value="HTH_LUXR"/>
    <property type="match status" value="1"/>
</dbReference>
<feature type="region of interest" description="Disordered" evidence="3">
    <location>
        <begin position="782"/>
        <end position="801"/>
    </location>
</feature>
<evidence type="ECO:0000313" key="6">
    <source>
        <dbReference type="Proteomes" id="UP000660668"/>
    </source>
</evidence>
<proteinExistence type="predicted"/>
<reference evidence="5" key="1">
    <citation type="submission" date="2020-11" db="EMBL/GenBank/DDBJ databases">
        <title>Nocardioides cynanchi sp. nov., isolated from soil of rhizosphere of Cynanchum wilfordii.</title>
        <authorList>
            <person name="Lee J.-S."/>
            <person name="Suh M.K."/>
            <person name="Kim J.-S."/>
        </authorList>
    </citation>
    <scope>NUCLEOTIDE SEQUENCE</scope>
    <source>
        <strain evidence="5">KCTC 19276</strain>
    </source>
</reference>
<dbReference type="GO" id="GO:0005737">
    <property type="term" value="C:cytoplasm"/>
    <property type="evidence" value="ECO:0007669"/>
    <property type="project" value="TreeGrafter"/>
</dbReference>
<dbReference type="Pfam" id="PF00196">
    <property type="entry name" value="GerE"/>
    <property type="match status" value="1"/>
</dbReference>
<evidence type="ECO:0000259" key="4">
    <source>
        <dbReference type="PROSITE" id="PS50043"/>
    </source>
</evidence>
<dbReference type="PROSITE" id="PS50043">
    <property type="entry name" value="HTH_LUXR_2"/>
    <property type="match status" value="1"/>
</dbReference>
<dbReference type="PANTHER" id="PTHR16305:SF35">
    <property type="entry name" value="TRANSCRIPTIONAL ACTIVATOR DOMAIN"/>
    <property type="match status" value="1"/>
</dbReference>
<protein>
    <submittedName>
        <fullName evidence="5">AAA family ATPase</fullName>
    </submittedName>
</protein>
<dbReference type="GO" id="GO:0004016">
    <property type="term" value="F:adenylate cyclase activity"/>
    <property type="evidence" value="ECO:0007669"/>
    <property type="project" value="TreeGrafter"/>
</dbReference>
<dbReference type="CDD" id="cd06170">
    <property type="entry name" value="LuxR_C_like"/>
    <property type="match status" value="1"/>
</dbReference>
<evidence type="ECO:0000256" key="1">
    <source>
        <dbReference type="ARBA" id="ARBA00022741"/>
    </source>
</evidence>
<dbReference type="Pfam" id="PF13191">
    <property type="entry name" value="AAA_16"/>
    <property type="match status" value="1"/>
</dbReference>
<dbReference type="Proteomes" id="UP000660668">
    <property type="component" value="Unassembled WGS sequence"/>
</dbReference>
<keyword evidence="2" id="KW-0067">ATP-binding</keyword>
<dbReference type="GO" id="GO:0003677">
    <property type="term" value="F:DNA binding"/>
    <property type="evidence" value="ECO:0007669"/>
    <property type="project" value="InterPro"/>
</dbReference>
<dbReference type="PRINTS" id="PR00038">
    <property type="entry name" value="HTHLUXR"/>
</dbReference>
<name>A0A930YLF6_9ACTN</name>
<keyword evidence="6" id="KW-1185">Reference proteome</keyword>
<dbReference type="Gene3D" id="1.10.10.10">
    <property type="entry name" value="Winged helix-like DNA-binding domain superfamily/Winged helix DNA-binding domain"/>
    <property type="match status" value="1"/>
</dbReference>
<dbReference type="RefSeq" id="WP_194695174.1">
    <property type="nucleotide sequence ID" value="NZ_JADKPO010000004.1"/>
</dbReference>
<dbReference type="InterPro" id="IPR000792">
    <property type="entry name" value="Tscrpt_reg_LuxR_C"/>
</dbReference>
<dbReference type="SUPFAM" id="SSF46894">
    <property type="entry name" value="C-terminal effector domain of the bipartite response regulators"/>
    <property type="match status" value="1"/>
</dbReference>
<dbReference type="GO" id="GO:0005524">
    <property type="term" value="F:ATP binding"/>
    <property type="evidence" value="ECO:0007669"/>
    <property type="project" value="UniProtKB-KW"/>
</dbReference>
<evidence type="ECO:0000313" key="5">
    <source>
        <dbReference type="EMBL" id="MBF4767024.1"/>
    </source>
</evidence>
<organism evidence="5 6">
    <name type="scientific">Nocardioides agariphilus</name>
    <dbReference type="NCBI Taxonomy" id="433664"/>
    <lineage>
        <taxon>Bacteria</taxon>
        <taxon>Bacillati</taxon>
        <taxon>Actinomycetota</taxon>
        <taxon>Actinomycetes</taxon>
        <taxon>Propionibacteriales</taxon>
        <taxon>Nocardioidaceae</taxon>
        <taxon>Nocardioides</taxon>
    </lineage>
</organism>
<dbReference type="AlphaFoldDB" id="A0A930YLF6"/>